<dbReference type="Gene3D" id="3.90.1200.10">
    <property type="match status" value="1"/>
</dbReference>
<comment type="caution">
    <text evidence="2">The sequence shown here is derived from an EMBL/GenBank/DDBJ whole genome shotgun (WGS) entry which is preliminary data.</text>
</comment>
<sequence length="296" mass="34985">MRLKCFTEPLPDVSQKSQDFVDSSFFKKHQRLPSPAQVRALSQDIKTSPKPKPVIFEDLNVLVKFGPDVTVAEAQNLWMVKRAFRDEVPVPEVFGWRVDQEDYVFIYMEIIHGQTLQHLWDDLNAADKASLCDQLCQIMKTLRQLEQDPQDHYIGSINRQHLLDYVFQSQPKHDPFPNIRAFNDWFAGLPQSWLPISQRYDDPSRYLLPDDGEIKLTHGDLHRENIVVSSTSPSRILAIVDWEQAGWYPDYWEYCKTLYTCWLEDEWRRDWIDNFLCPRMQEFEAFIQYTMEMGSV</sequence>
<evidence type="ECO:0000313" key="2">
    <source>
        <dbReference type="EMBL" id="KAH8703188.1"/>
    </source>
</evidence>
<feature type="domain" description="Aminoglycoside phosphotransferase" evidence="1">
    <location>
        <begin position="82"/>
        <end position="275"/>
    </location>
</feature>
<evidence type="ECO:0000259" key="1">
    <source>
        <dbReference type="Pfam" id="PF01636"/>
    </source>
</evidence>
<reference evidence="2" key="1">
    <citation type="submission" date="2021-12" db="EMBL/GenBank/DDBJ databases">
        <title>Convergent genome expansion in fungi linked to evolution of root-endophyte symbiosis.</title>
        <authorList>
            <consortium name="DOE Joint Genome Institute"/>
            <person name="Ke Y.-H."/>
            <person name="Bonito G."/>
            <person name="Liao H.-L."/>
            <person name="Looney B."/>
            <person name="Rojas-Flechas A."/>
            <person name="Nash J."/>
            <person name="Hameed K."/>
            <person name="Schadt C."/>
            <person name="Martin F."/>
            <person name="Crous P.W."/>
            <person name="Miettinen O."/>
            <person name="Magnuson J.K."/>
            <person name="Labbe J."/>
            <person name="Jacobson D."/>
            <person name="Doktycz M.J."/>
            <person name="Veneault-Fourrey C."/>
            <person name="Kuo A."/>
            <person name="Mondo S."/>
            <person name="Calhoun S."/>
            <person name="Riley R."/>
            <person name="Ohm R."/>
            <person name="LaButti K."/>
            <person name="Andreopoulos B."/>
            <person name="Pangilinan J."/>
            <person name="Nolan M."/>
            <person name="Tritt A."/>
            <person name="Clum A."/>
            <person name="Lipzen A."/>
            <person name="Daum C."/>
            <person name="Barry K."/>
            <person name="Grigoriev I.V."/>
            <person name="Vilgalys R."/>
        </authorList>
    </citation>
    <scope>NUCLEOTIDE SEQUENCE</scope>
    <source>
        <strain evidence="2">PMI_201</strain>
    </source>
</reference>
<dbReference type="InterPro" id="IPR051678">
    <property type="entry name" value="AGP_Transferase"/>
</dbReference>
<organism evidence="2 3">
    <name type="scientific">Talaromyces proteolyticus</name>
    <dbReference type="NCBI Taxonomy" id="1131652"/>
    <lineage>
        <taxon>Eukaryota</taxon>
        <taxon>Fungi</taxon>
        <taxon>Dikarya</taxon>
        <taxon>Ascomycota</taxon>
        <taxon>Pezizomycotina</taxon>
        <taxon>Eurotiomycetes</taxon>
        <taxon>Eurotiomycetidae</taxon>
        <taxon>Eurotiales</taxon>
        <taxon>Trichocomaceae</taxon>
        <taxon>Talaromyces</taxon>
        <taxon>Talaromyces sect. Bacilispori</taxon>
    </lineage>
</organism>
<gene>
    <name evidence="2" type="ORF">BGW36DRAFT_403641</name>
</gene>
<accession>A0AAD4PZN3</accession>
<dbReference type="PANTHER" id="PTHR21310:SF54">
    <property type="entry name" value="AMINOGLYCOSIDE PHOSPHOTRANSFERASE DOMAIN-CONTAINING PROTEIN"/>
    <property type="match status" value="1"/>
</dbReference>
<dbReference type="PANTHER" id="PTHR21310">
    <property type="entry name" value="AMINOGLYCOSIDE PHOSPHOTRANSFERASE-RELATED-RELATED"/>
    <property type="match status" value="1"/>
</dbReference>
<dbReference type="InterPro" id="IPR011009">
    <property type="entry name" value="Kinase-like_dom_sf"/>
</dbReference>
<dbReference type="GeneID" id="70249190"/>
<keyword evidence="3" id="KW-1185">Reference proteome</keyword>
<dbReference type="EMBL" id="JAJTJA010000002">
    <property type="protein sequence ID" value="KAH8703188.1"/>
    <property type="molecule type" value="Genomic_DNA"/>
</dbReference>
<evidence type="ECO:0000313" key="3">
    <source>
        <dbReference type="Proteomes" id="UP001201262"/>
    </source>
</evidence>
<dbReference type="AlphaFoldDB" id="A0AAD4PZN3"/>
<dbReference type="RefSeq" id="XP_046076206.1">
    <property type="nucleotide sequence ID" value="XM_046218903.1"/>
</dbReference>
<proteinExistence type="predicted"/>
<dbReference type="Proteomes" id="UP001201262">
    <property type="component" value="Unassembled WGS sequence"/>
</dbReference>
<name>A0AAD4PZN3_9EURO</name>
<dbReference type="InterPro" id="IPR002575">
    <property type="entry name" value="Aminoglycoside_PTrfase"/>
</dbReference>
<dbReference type="Pfam" id="PF01636">
    <property type="entry name" value="APH"/>
    <property type="match status" value="1"/>
</dbReference>
<dbReference type="SUPFAM" id="SSF56112">
    <property type="entry name" value="Protein kinase-like (PK-like)"/>
    <property type="match status" value="1"/>
</dbReference>
<protein>
    <submittedName>
        <fullName evidence="2">Phosphotransferase enzyme family protein</fullName>
    </submittedName>
</protein>